<evidence type="ECO:0000256" key="8">
    <source>
        <dbReference type="ARBA" id="ARBA00022723"/>
    </source>
</evidence>
<keyword evidence="12" id="KW-0325">Glycoprotein</keyword>
<dbReference type="FunFam" id="3.40.630.10:FF:000029">
    <property type="entry name" value="Glutaminyl-peptide cyclotransferase"/>
    <property type="match status" value="1"/>
</dbReference>
<evidence type="ECO:0000256" key="5">
    <source>
        <dbReference type="ARBA" id="ARBA00016861"/>
    </source>
</evidence>
<evidence type="ECO:0000313" key="18">
    <source>
        <dbReference type="Ensembl" id="ENSSPUP00000022595.1"/>
    </source>
</evidence>
<dbReference type="AlphaFoldDB" id="A0A8D0HLE6"/>
<sequence>MAWGGKSKKSAASLSLAGAGAFYLVVAVAFSHLVDGRETRADWTQEKYSHQPSILNSAAIRRVTAHTDVSQMWQNDLRPLLIERYSGSPGNYAVRQHIKHRLQSLQAGWAIEEDTFQRYTPYGYRTFSNIVGTLNPSAKRQLVLACHYDSKYFGPQWDGRVFVGATDSAVPCAMLLELARALDGQLQAMKASSSSGPDLSLQLIFFDGEEAFIQWSPADSLYGSQHLAQKMASTPHPLGATNTNQLQSIDLLVLLDLIGAPNPSFPNYFPNTARWFNRIQAIELKLQALGLLKNRLPKRQYFHSNLHRGVVEDDHVPFLLRGVPVLHVIPSPFPEVWHTMEDDEEHLDKPTVDNLNKILQVFVLEYLRL</sequence>
<comment type="similarity">
    <text evidence="3">Belongs to the glutaminyl-peptide cyclotransferase family.</text>
</comment>
<dbReference type="PANTHER" id="PTHR12283">
    <property type="entry name" value="GLUTAMINYL-PEPTIDE CYCLOTRANSFERASE"/>
    <property type="match status" value="1"/>
</dbReference>
<evidence type="ECO:0000256" key="9">
    <source>
        <dbReference type="ARBA" id="ARBA00022729"/>
    </source>
</evidence>
<comment type="subcellular location">
    <subcellularLocation>
        <location evidence="2">Secreted</location>
    </subcellularLocation>
</comment>
<dbReference type="InterPro" id="IPR007484">
    <property type="entry name" value="Peptidase_M28"/>
</dbReference>
<evidence type="ECO:0000313" key="19">
    <source>
        <dbReference type="Proteomes" id="UP000694392"/>
    </source>
</evidence>
<dbReference type="Ensembl" id="ENSSPUT00000024092.1">
    <property type="protein sequence ID" value="ENSSPUP00000022595.1"/>
    <property type="gene ID" value="ENSSPUG00000017353.1"/>
</dbReference>
<accession>A0A8D0HLE6</accession>
<dbReference type="InterPro" id="IPR040234">
    <property type="entry name" value="QC/QCL"/>
</dbReference>
<evidence type="ECO:0000256" key="4">
    <source>
        <dbReference type="ARBA" id="ARBA00012012"/>
    </source>
</evidence>
<dbReference type="GeneTree" id="ENSGT00390000003107"/>
<evidence type="ECO:0000256" key="15">
    <source>
        <dbReference type="ARBA" id="ARBA00033159"/>
    </source>
</evidence>
<keyword evidence="6" id="KW-0964">Secreted</keyword>
<reference evidence="18" key="1">
    <citation type="submission" date="2025-08" db="UniProtKB">
        <authorList>
            <consortium name="Ensembl"/>
        </authorList>
    </citation>
    <scope>IDENTIFICATION</scope>
</reference>
<dbReference type="Gene3D" id="3.40.630.10">
    <property type="entry name" value="Zn peptidases"/>
    <property type="match status" value="1"/>
</dbReference>
<dbReference type="PANTHER" id="PTHR12283:SF5">
    <property type="entry name" value="GLUTAMINYL-PEPTIDE CYCLOTRANSFERASE"/>
    <property type="match status" value="1"/>
</dbReference>
<evidence type="ECO:0000256" key="10">
    <source>
        <dbReference type="ARBA" id="ARBA00022833"/>
    </source>
</evidence>
<dbReference type="Proteomes" id="UP000694392">
    <property type="component" value="Unplaced"/>
</dbReference>
<keyword evidence="13" id="KW-0012">Acyltransferase</keyword>
<keyword evidence="19" id="KW-1185">Reference proteome</keyword>
<proteinExistence type="inferred from homology"/>
<gene>
    <name evidence="18" type="primary">QPCT</name>
</gene>
<dbReference type="GO" id="GO:0008270">
    <property type="term" value="F:zinc ion binding"/>
    <property type="evidence" value="ECO:0007669"/>
    <property type="project" value="Ensembl"/>
</dbReference>
<dbReference type="InterPro" id="IPR037457">
    <property type="entry name" value="M28_QC"/>
</dbReference>
<dbReference type="Pfam" id="PF04389">
    <property type="entry name" value="Peptidase_M28"/>
    <property type="match status" value="1"/>
</dbReference>
<dbReference type="CDD" id="cd03880">
    <property type="entry name" value="M28_QC_like"/>
    <property type="match status" value="1"/>
</dbReference>
<keyword evidence="8" id="KW-0479">Metal-binding</keyword>
<keyword evidence="7" id="KW-0808">Transferase</keyword>
<feature type="domain" description="Peptidase M28" evidence="17">
    <location>
        <begin position="129"/>
        <end position="360"/>
    </location>
</feature>
<evidence type="ECO:0000256" key="2">
    <source>
        <dbReference type="ARBA" id="ARBA00004613"/>
    </source>
</evidence>
<keyword evidence="9" id="KW-0732">Signal</keyword>
<comment type="function">
    <text evidence="14">Responsible for the biosynthesis of pyroglutamyl peptides. Has a bias against acidic and tryptophan residues adjacent to the N-terminal glutaminyl residue and a lack of importance of chain length after the second residue. Also catalyzes N-terminal pyroglutamate formation.</text>
</comment>
<evidence type="ECO:0000256" key="13">
    <source>
        <dbReference type="ARBA" id="ARBA00023315"/>
    </source>
</evidence>
<evidence type="ECO:0000256" key="12">
    <source>
        <dbReference type="ARBA" id="ARBA00023180"/>
    </source>
</evidence>
<keyword evidence="11" id="KW-1015">Disulfide bond</keyword>
<comment type="catalytic activity">
    <reaction evidence="1">
        <text>N-terminal L-glutaminyl-[peptide] = N-terminal 5-oxo-L-prolyl-[peptide] + NH4(+)</text>
        <dbReference type="Rhea" id="RHEA:23652"/>
        <dbReference type="Rhea" id="RHEA-COMP:11736"/>
        <dbReference type="Rhea" id="RHEA-COMP:11846"/>
        <dbReference type="ChEBI" id="CHEBI:28938"/>
        <dbReference type="ChEBI" id="CHEBI:64722"/>
        <dbReference type="ChEBI" id="CHEBI:87215"/>
        <dbReference type="EC" id="2.3.2.5"/>
    </reaction>
</comment>
<evidence type="ECO:0000256" key="11">
    <source>
        <dbReference type="ARBA" id="ARBA00023157"/>
    </source>
</evidence>
<organism evidence="18 19">
    <name type="scientific">Sphenodon punctatus</name>
    <name type="common">Tuatara</name>
    <name type="synonym">Hatteria punctata</name>
    <dbReference type="NCBI Taxonomy" id="8508"/>
    <lineage>
        <taxon>Eukaryota</taxon>
        <taxon>Metazoa</taxon>
        <taxon>Chordata</taxon>
        <taxon>Craniata</taxon>
        <taxon>Vertebrata</taxon>
        <taxon>Euteleostomi</taxon>
        <taxon>Lepidosauria</taxon>
        <taxon>Sphenodontia</taxon>
        <taxon>Sphenodontidae</taxon>
        <taxon>Sphenodon</taxon>
    </lineage>
</organism>
<evidence type="ECO:0000256" key="3">
    <source>
        <dbReference type="ARBA" id="ARBA00006014"/>
    </source>
</evidence>
<protein>
    <recommendedName>
        <fullName evidence="5">Glutaminyl-peptide cyclotransferase</fullName>
        <ecNumber evidence="4">2.3.2.5</ecNumber>
    </recommendedName>
    <alternativeName>
        <fullName evidence="15">Glutaminyl cyclase</fullName>
    </alternativeName>
    <alternativeName>
        <fullName evidence="16">Glutaminyl-tRNA cyclotransferase</fullName>
    </alternativeName>
</protein>
<evidence type="ECO:0000256" key="14">
    <source>
        <dbReference type="ARBA" id="ARBA00025473"/>
    </source>
</evidence>
<dbReference type="EC" id="2.3.2.5" evidence="4"/>
<keyword evidence="10" id="KW-0862">Zinc</keyword>
<dbReference type="GO" id="GO:0005576">
    <property type="term" value="C:extracellular region"/>
    <property type="evidence" value="ECO:0007669"/>
    <property type="project" value="UniProtKB-SubCell"/>
</dbReference>
<name>A0A8D0HLE6_SPHPU</name>
<evidence type="ECO:0000256" key="7">
    <source>
        <dbReference type="ARBA" id="ARBA00022679"/>
    </source>
</evidence>
<reference evidence="18" key="2">
    <citation type="submission" date="2025-09" db="UniProtKB">
        <authorList>
            <consortium name="Ensembl"/>
        </authorList>
    </citation>
    <scope>IDENTIFICATION</scope>
</reference>
<evidence type="ECO:0000256" key="16">
    <source>
        <dbReference type="ARBA" id="ARBA00042699"/>
    </source>
</evidence>
<dbReference type="GO" id="GO:0016603">
    <property type="term" value="F:glutaminyl-peptide cyclotransferase activity"/>
    <property type="evidence" value="ECO:0007669"/>
    <property type="project" value="UniProtKB-EC"/>
</dbReference>
<evidence type="ECO:0000256" key="6">
    <source>
        <dbReference type="ARBA" id="ARBA00022525"/>
    </source>
</evidence>
<dbReference type="OMA" id="THWAYQK"/>
<dbReference type="SUPFAM" id="SSF53187">
    <property type="entry name" value="Zn-dependent exopeptidases"/>
    <property type="match status" value="1"/>
</dbReference>
<evidence type="ECO:0000259" key="17">
    <source>
        <dbReference type="Pfam" id="PF04389"/>
    </source>
</evidence>
<evidence type="ECO:0000256" key="1">
    <source>
        <dbReference type="ARBA" id="ARBA00000001"/>
    </source>
</evidence>